<dbReference type="PROSITE" id="PS51038">
    <property type="entry name" value="BAH"/>
    <property type="match status" value="1"/>
</dbReference>
<dbReference type="EMBL" id="DF236993">
    <property type="protein sequence ID" value="GAQ80017.1"/>
    <property type="molecule type" value="Genomic_DNA"/>
</dbReference>
<sequence length="452" mass="50076">MGKGSDAGFDPTPLKLANRLKLSGEESGFLEHIGNVRSFLSAQPPVVDIPIPEPELRAAEGECAPEDGVNIFCQVPCLQSSCLTADMIVSPMLVFPGQYVGVIHTSPARRRAPKVPCVQRLLPVEVLECLVKVADNSFHFLGRVFETAATLTAGGTKLEDHVALVRREVLYTTATKVFPASAIVGPCEVFYQRDPFIQWEKRMPSDRRFLCRYIVQDKTSLTSGTRVANLTPLSLTKKRHLDSRVFGPQAQVLPSDAAAPLTASIREHYWLVIAELVEKRMGVRKSCERAEIELHMPLEAFAACVEVLGTPEAKEGVVSVEVDDFDRLQRSVFRSFRTFPLRVLDPPTAKKKRYQMPQEFTRNDRSEARGPFRFELHTDQYPLRLTVSFTYVIRASGFGVAPTLPVLPAPPPQLLLTAPPQKKKSSSSSKKKPGMPPMAKLLGELSCSLIEV</sequence>
<name>A0A1Y1HU03_KLENI</name>
<organism evidence="3 4">
    <name type="scientific">Klebsormidium nitens</name>
    <name type="common">Green alga</name>
    <name type="synonym">Ulothrix nitens</name>
    <dbReference type="NCBI Taxonomy" id="105231"/>
    <lineage>
        <taxon>Eukaryota</taxon>
        <taxon>Viridiplantae</taxon>
        <taxon>Streptophyta</taxon>
        <taxon>Klebsormidiophyceae</taxon>
        <taxon>Klebsormidiales</taxon>
        <taxon>Klebsormidiaceae</taxon>
        <taxon>Klebsormidium</taxon>
    </lineage>
</organism>
<feature type="compositionally biased region" description="Basic residues" evidence="1">
    <location>
        <begin position="421"/>
        <end position="433"/>
    </location>
</feature>
<reference evidence="3 4" key="1">
    <citation type="journal article" date="2014" name="Nat. Commun.">
        <title>Klebsormidium flaccidum genome reveals primary factors for plant terrestrial adaptation.</title>
        <authorList>
            <person name="Hori K."/>
            <person name="Maruyama F."/>
            <person name="Fujisawa T."/>
            <person name="Togashi T."/>
            <person name="Yamamoto N."/>
            <person name="Seo M."/>
            <person name="Sato S."/>
            <person name="Yamada T."/>
            <person name="Mori H."/>
            <person name="Tajima N."/>
            <person name="Moriyama T."/>
            <person name="Ikeuchi M."/>
            <person name="Watanabe M."/>
            <person name="Wada H."/>
            <person name="Kobayashi K."/>
            <person name="Saito M."/>
            <person name="Masuda T."/>
            <person name="Sasaki-Sekimoto Y."/>
            <person name="Mashiguchi K."/>
            <person name="Awai K."/>
            <person name="Shimojima M."/>
            <person name="Masuda S."/>
            <person name="Iwai M."/>
            <person name="Nobusawa T."/>
            <person name="Narise T."/>
            <person name="Kondo S."/>
            <person name="Saito H."/>
            <person name="Sato R."/>
            <person name="Murakawa M."/>
            <person name="Ihara Y."/>
            <person name="Oshima-Yamada Y."/>
            <person name="Ohtaka K."/>
            <person name="Satoh M."/>
            <person name="Sonobe K."/>
            <person name="Ishii M."/>
            <person name="Ohtani R."/>
            <person name="Kanamori-Sato M."/>
            <person name="Honoki R."/>
            <person name="Miyazaki D."/>
            <person name="Mochizuki H."/>
            <person name="Umetsu J."/>
            <person name="Higashi K."/>
            <person name="Shibata D."/>
            <person name="Kamiya Y."/>
            <person name="Sato N."/>
            <person name="Nakamura Y."/>
            <person name="Tabata S."/>
            <person name="Ida S."/>
            <person name="Kurokawa K."/>
            <person name="Ohta H."/>
        </authorList>
    </citation>
    <scope>NUCLEOTIDE SEQUENCE [LARGE SCALE GENOMIC DNA]</scope>
    <source>
        <strain evidence="3 4">NIES-2285</strain>
    </source>
</reference>
<evidence type="ECO:0000313" key="3">
    <source>
        <dbReference type="EMBL" id="GAQ80017.1"/>
    </source>
</evidence>
<feature type="domain" description="BAH" evidence="2">
    <location>
        <begin position="92"/>
        <end position="226"/>
    </location>
</feature>
<feature type="region of interest" description="Disordered" evidence="1">
    <location>
        <begin position="412"/>
        <end position="440"/>
    </location>
</feature>
<evidence type="ECO:0000313" key="4">
    <source>
        <dbReference type="Proteomes" id="UP000054558"/>
    </source>
</evidence>
<dbReference type="InterPro" id="IPR001025">
    <property type="entry name" value="BAH_dom"/>
</dbReference>
<proteinExistence type="predicted"/>
<dbReference type="GO" id="GO:0003682">
    <property type="term" value="F:chromatin binding"/>
    <property type="evidence" value="ECO:0007669"/>
    <property type="project" value="InterPro"/>
</dbReference>
<dbReference type="Proteomes" id="UP000054558">
    <property type="component" value="Unassembled WGS sequence"/>
</dbReference>
<evidence type="ECO:0000259" key="2">
    <source>
        <dbReference type="PROSITE" id="PS51038"/>
    </source>
</evidence>
<dbReference type="AlphaFoldDB" id="A0A1Y1HU03"/>
<keyword evidence="4" id="KW-1185">Reference proteome</keyword>
<evidence type="ECO:0000256" key="1">
    <source>
        <dbReference type="SAM" id="MobiDB-lite"/>
    </source>
</evidence>
<accession>A0A1Y1HU03</accession>
<gene>
    <name evidence="3" type="ORF">KFL_000440190</name>
</gene>
<protein>
    <recommendedName>
        <fullName evidence="2">BAH domain-containing protein</fullName>
    </recommendedName>
</protein>